<comment type="caution">
    <text evidence="2">The sequence shown here is derived from an EMBL/GenBank/DDBJ whole genome shotgun (WGS) entry which is preliminary data.</text>
</comment>
<organism evidence="2 3">
    <name type="scientific">Dimargaris verticillata</name>
    <dbReference type="NCBI Taxonomy" id="2761393"/>
    <lineage>
        <taxon>Eukaryota</taxon>
        <taxon>Fungi</taxon>
        <taxon>Fungi incertae sedis</taxon>
        <taxon>Zoopagomycota</taxon>
        <taxon>Kickxellomycotina</taxon>
        <taxon>Dimargaritomycetes</taxon>
        <taxon>Dimargaritales</taxon>
        <taxon>Dimargaritaceae</taxon>
        <taxon>Dimargaris</taxon>
    </lineage>
</organism>
<dbReference type="Gene3D" id="3.40.50.12780">
    <property type="entry name" value="N-terminal domain of ligase-like"/>
    <property type="match status" value="1"/>
</dbReference>
<evidence type="ECO:0000313" key="3">
    <source>
        <dbReference type="Proteomes" id="UP001151582"/>
    </source>
</evidence>
<feature type="domain" description="AMP-dependent synthetase/ligase" evidence="1">
    <location>
        <begin position="270"/>
        <end position="340"/>
    </location>
</feature>
<proteinExistence type="predicted"/>
<feature type="non-terminal residue" evidence="2">
    <location>
        <position position="341"/>
    </location>
</feature>
<dbReference type="PANTHER" id="PTHR45527">
    <property type="entry name" value="NONRIBOSOMAL PEPTIDE SYNTHETASE"/>
    <property type="match status" value="1"/>
</dbReference>
<dbReference type="GO" id="GO:0044550">
    <property type="term" value="P:secondary metabolite biosynthetic process"/>
    <property type="evidence" value="ECO:0007669"/>
    <property type="project" value="TreeGrafter"/>
</dbReference>
<dbReference type="Proteomes" id="UP001151582">
    <property type="component" value="Unassembled WGS sequence"/>
</dbReference>
<dbReference type="EMBL" id="JANBQB010000767">
    <property type="protein sequence ID" value="KAJ1973730.1"/>
    <property type="molecule type" value="Genomic_DNA"/>
</dbReference>
<dbReference type="InterPro" id="IPR000873">
    <property type="entry name" value="AMP-dep_synth/lig_dom"/>
</dbReference>
<dbReference type="GO" id="GO:0043041">
    <property type="term" value="P:amino acid activation for nonribosomal peptide biosynthetic process"/>
    <property type="evidence" value="ECO:0007669"/>
    <property type="project" value="TreeGrafter"/>
</dbReference>
<evidence type="ECO:0000313" key="2">
    <source>
        <dbReference type="EMBL" id="KAJ1973730.1"/>
    </source>
</evidence>
<dbReference type="AlphaFoldDB" id="A0A9W8EB64"/>
<protein>
    <recommendedName>
        <fullName evidence="1">AMP-dependent synthetase/ligase domain-containing protein</fullName>
    </recommendedName>
</protein>
<dbReference type="SUPFAM" id="SSF56801">
    <property type="entry name" value="Acetyl-CoA synthetase-like"/>
    <property type="match status" value="1"/>
</dbReference>
<dbReference type="Pfam" id="PF00501">
    <property type="entry name" value="AMP-binding"/>
    <property type="match status" value="1"/>
</dbReference>
<dbReference type="InterPro" id="IPR042099">
    <property type="entry name" value="ANL_N_sf"/>
</dbReference>
<reference evidence="2" key="1">
    <citation type="submission" date="2022-07" db="EMBL/GenBank/DDBJ databases">
        <title>Phylogenomic reconstructions and comparative analyses of Kickxellomycotina fungi.</title>
        <authorList>
            <person name="Reynolds N.K."/>
            <person name="Stajich J.E."/>
            <person name="Barry K."/>
            <person name="Grigoriev I.V."/>
            <person name="Crous P."/>
            <person name="Smith M.E."/>
        </authorList>
    </citation>
    <scope>NUCLEOTIDE SEQUENCE</scope>
    <source>
        <strain evidence="2">RSA 567</strain>
    </source>
</reference>
<sequence length="341" mass="38101">MTVVRTGQTDTVWTTVEPTDFHSRSLPTWKPNERRNGYRVYQRPLAHKIGRRTIKGLDPSLIVASWAIIASRYHPEKTHVAFGLVEKDSSGTYRMWPQLVNASPEQTVQEWHNALKQARNFNLVAADIGQMLGLGGPDPLVATLVAVDSLAKPICSDDANDPRMTIVRQHRCSLLVVMAAAHRAPALHLVFDEAIYHIEAIQQLAHQVAVVFHALVAARVSSSQCNSTLQIKDIPWVSEEEIVQITHLATTPRGTEKMPNHWRPVYDRLDHWAIQTPDQFAVIDGDNVVTYRQLSEYVHQLAYVLQSVHGVTRETRVAFLGRRSLAAAVAIMAIVHAGGTF</sequence>
<accession>A0A9W8EB64</accession>
<dbReference type="GO" id="GO:0031177">
    <property type="term" value="F:phosphopantetheine binding"/>
    <property type="evidence" value="ECO:0007669"/>
    <property type="project" value="TreeGrafter"/>
</dbReference>
<evidence type="ECO:0000259" key="1">
    <source>
        <dbReference type="Pfam" id="PF00501"/>
    </source>
</evidence>
<dbReference type="GO" id="GO:0005737">
    <property type="term" value="C:cytoplasm"/>
    <property type="evidence" value="ECO:0007669"/>
    <property type="project" value="TreeGrafter"/>
</dbReference>
<name>A0A9W8EB64_9FUNG</name>
<keyword evidence="3" id="KW-1185">Reference proteome</keyword>
<gene>
    <name evidence="2" type="ORF">H4R34_004975</name>
</gene>
<dbReference type="PANTHER" id="PTHR45527:SF1">
    <property type="entry name" value="FATTY ACID SYNTHASE"/>
    <property type="match status" value="1"/>
</dbReference>